<dbReference type="STRING" id="1365950.SAMN05428963_1183"/>
<dbReference type="InterPro" id="IPR001638">
    <property type="entry name" value="Solute-binding_3/MltF_N"/>
</dbReference>
<evidence type="ECO:0000259" key="3">
    <source>
        <dbReference type="SMART" id="SM00062"/>
    </source>
</evidence>
<keyword evidence="1 2" id="KW-0732">Signal</keyword>
<feature type="signal peptide" evidence="2">
    <location>
        <begin position="1"/>
        <end position="22"/>
    </location>
</feature>
<evidence type="ECO:0000313" key="5">
    <source>
        <dbReference type="Proteomes" id="UP000190135"/>
    </source>
</evidence>
<dbReference type="SMART" id="SM00062">
    <property type="entry name" value="PBPb"/>
    <property type="match status" value="1"/>
</dbReference>
<evidence type="ECO:0000256" key="1">
    <source>
        <dbReference type="ARBA" id="ARBA00022729"/>
    </source>
</evidence>
<keyword evidence="5" id="KW-1185">Reference proteome</keyword>
<proteinExistence type="predicted"/>
<dbReference type="PANTHER" id="PTHR35936:SF35">
    <property type="entry name" value="L-CYSTINE-BINDING PROTEIN TCYJ"/>
    <property type="match status" value="1"/>
</dbReference>
<feature type="domain" description="Solute-binding protein family 3/N-terminal" evidence="3">
    <location>
        <begin position="47"/>
        <end position="277"/>
    </location>
</feature>
<dbReference type="PANTHER" id="PTHR35936">
    <property type="entry name" value="MEMBRANE-BOUND LYTIC MUREIN TRANSGLYCOSYLASE F"/>
    <property type="match status" value="1"/>
</dbReference>
<sequence>MRLHGLVTFAAAVVFWLGPAMAQQVEVPNFWDQHQRVSRPDLSERRQIRFLTSVDFPPFNFLNDRGRLSGFHVDLARAICAELGVTDRCQIQAMPFRDLGPALKAKKGDAILAGLAVTPENRREFAFTQPFFRFPARFITLKEKPLAEPMVSSLSAKTVAVVAGSAHEAMFAAFFPGLLAKPFPTRQDALEALKAGTVDALFGDGVDLSFWLSSNDAGGCCVFSGGPYLSDRFLGEGLAIAVSPDDAELATAFDYAIGRVVAKGGFSELLLRYFPVSAF</sequence>
<dbReference type="Pfam" id="PF00497">
    <property type="entry name" value="SBP_bac_3"/>
    <property type="match status" value="1"/>
</dbReference>
<dbReference type="Proteomes" id="UP000190135">
    <property type="component" value="Unassembled WGS sequence"/>
</dbReference>
<dbReference type="SUPFAM" id="SSF53850">
    <property type="entry name" value="Periplasmic binding protein-like II"/>
    <property type="match status" value="1"/>
</dbReference>
<protein>
    <submittedName>
        <fullName evidence="4">Amino acid ABC transporter substrate-binding protein, PAAT family</fullName>
    </submittedName>
</protein>
<evidence type="ECO:0000256" key="2">
    <source>
        <dbReference type="SAM" id="SignalP"/>
    </source>
</evidence>
<reference evidence="5" key="1">
    <citation type="submission" date="2017-02" db="EMBL/GenBank/DDBJ databases">
        <authorList>
            <person name="Varghese N."/>
            <person name="Submissions S."/>
        </authorList>
    </citation>
    <scope>NUCLEOTIDE SEQUENCE [LARGE SCALE GENOMIC DNA]</scope>
    <source>
        <strain evidence="5">USBA 369</strain>
    </source>
</reference>
<gene>
    <name evidence="4" type="ORF">SAMN05428963_1183</name>
</gene>
<name>A0A1T4T302_9HYPH</name>
<feature type="chain" id="PRO_5010551059" evidence="2">
    <location>
        <begin position="23"/>
        <end position="279"/>
    </location>
</feature>
<dbReference type="EMBL" id="FUXL01000018">
    <property type="protein sequence ID" value="SKA34813.1"/>
    <property type="molecule type" value="Genomic_DNA"/>
</dbReference>
<dbReference type="Gene3D" id="3.40.190.10">
    <property type="entry name" value="Periplasmic binding protein-like II"/>
    <property type="match status" value="2"/>
</dbReference>
<organism evidence="4 5">
    <name type="scientific">Consotaella salsifontis</name>
    <dbReference type="NCBI Taxonomy" id="1365950"/>
    <lineage>
        <taxon>Bacteria</taxon>
        <taxon>Pseudomonadati</taxon>
        <taxon>Pseudomonadota</taxon>
        <taxon>Alphaproteobacteria</taxon>
        <taxon>Hyphomicrobiales</taxon>
        <taxon>Aurantimonadaceae</taxon>
        <taxon>Consotaella</taxon>
    </lineage>
</organism>
<dbReference type="AlphaFoldDB" id="A0A1T4T302"/>
<evidence type="ECO:0000313" key="4">
    <source>
        <dbReference type="EMBL" id="SKA34813.1"/>
    </source>
</evidence>
<accession>A0A1T4T302</accession>